<gene>
    <name evidence="1" type="ORF">EC1118_1C17_0243g</name>
</gene>
<reference evidence="1 2" key="1">
    <citation type="journal article" date="2009" name="Proc. Natl. Acad. Sci. U.S.A.">
        <title>Eukaryote-to-eukaryote gene transfer events revealed by the genome sequence of the wine yeast Saccharomyces cerevisiae EC1118.</title>
        <authorList>
            <person name="Novo M."/>
            <person name="Bigey F."/>
            <person name="Beyne E."/>
            <person name="Galeote V."/>
            <person name="Gavory F."/>
            <person name="Mallet S."/>
            <person name="Cambot B."/>
            <person name="Legras J.L."/>
            <person name="Wincker P."/>
            <person name="Casaregola S."/>
            <person name="Dequin S."/>
        </authorList>
    </citation>
    <scope>NUCLEOTIDE SEQUENCE [LARGE SCALE GENOMIC DNA]</scope>
    <source>
        <strain evidence="2">Lalvin EC1118 / Prise de mousse</strain>
    </source>
</reference>
<evidence type="ECO:0000313" key="1">
    <source>
        <dbReference type="EMBL" id="CAY78161.1"/>
    </source>
</evidence>
<accession>C8Z445</accession>
<proteinExistence type="predicted"/>
<sequence length="107" mass="12049">MVKGKTFLKRICPEETLNEETKQEVSVGFDKMRTLLRSRESGMTFSQGPKLASCQSVINASSEKTAWTQLVFRKSKMKTYTKSVHVIFIAMGEGEDESVDMNVGISY</sequence>
<name>C8Z445_YEAS8</name>
<dbReference type="HOGENOM" id="CLU_2212013_0_0_1"/>
<protein>
    <submittedName>
        <fullName evidence="1">EC1118_1C17_0243p</fullName>
    </submittedName>
</protein>
<organism evidence="1 2">
    <name type="scientific">Saccharomyces cerevisiae (strain Lalvin EC1118 / Prise de mousse)</name>
    <name type="common">Baker's yeast</name>
    <dbReference type="NCBI Taxonomy" id="643680"/>
    <lineage>
        <taxon>Eukaryota</taxon>
        <taxon>Fungi</taxon>
        <taxon>Dikarya</taxon>
        <taxon>Ascomycota</taxon>
        <taxon>Saccharomycotina</taxon>
        <taxon>Saccharomycetes</taxon>
        <taxon>Saccharomycetales</taxon>
        <taxon>Saccharomycetaceae</taxon>
        <taxon>Saccharomyces</taxon>
    </lineage>
</organism>
<dbReference type="AlphaFoldDB" id="C8Z445"/>
<dbReference type="EMBL" id="FN393062">
    <property type="protein sequence ID" value="CAY78161.1"/>
    <property type="molecule type" value="Genomic_DNA"/>
</dbReference>
<dbReference type="Proteomes" id="UP000000286">
    <property type="component" value="Chromosome III"/>
</dbReference>
<evidence type="ECO:0000313" key="2">
    <source>
        <dbReference type="Proteomes" id="UP000000286"/>
    </source>
</evidence>